<comment type="caution">
    <text evidence="2">The sequence shown here is derived from an EMBL/GenBank/DDBJ whole genome shotgun (WGS) entry which is preliminary data.</text>
</comment>
<dbReference type="Proteomes" id="UP001420932">
    <property type="component" value="Unassembled WGS sequence"/>
</dbReference>
<organism evidence="2 3">
    <name type="scientific">Stephania yunnanensis</name>
    <dbReference type="NCBI Taxonomy" id="152371"/>
    <lineage>
        <taxon>Eukaryota</taxon>
        <taxon>Viridiplantae</taxon>
        <taxon>Streptophyta</taxon>
        <taxon>Embryophyta</taxon>
        <taxon>Tracheophyta</taxon>
        <taxon>Spermatophyta</taxon>
        <taxon>Magnoliopsida</taxon>
        <taxon>Ranunculales</taxon>
        <taxon>Menispermaceae</taxon>
        <taxon>Menispermoideae</taxon>
        <taxon>Cissampelideae</taxon>
        <taxon>Stephania</taxon>
    </lineage>
</organism>
<sequence>MKRIRSLSSKPERLTTASALAGDRTRDAGGSRQPECQVSSEDFCFDLRASWDRLQYKIRMKLAAYDKQKQRHLINNTYLINKLINKALINEQLYNHEKTLT</sequence>
<protein>
    <submittedName>
        <fullName evidence="2">Uncharacterized protein</fullName>
    </submittedName>
</protein>
<feature type="region of interest" description="Disordered" evidence="1">
    <location>
        <begin position="1"/>
        <end position="36"/>
    </location>
</feature>
<dbReference type="EMBL" id="JBBNAF010000006">
    <property type="protein sequence ID" value="KAK9135820.1"/>
    <property type="molecule type" value="Genomic_DNA"/>
</dbReference>
<dbReference type="AlphaFoldDB" id="A0AAP0PCL5"/>
<keyword evidence="3" id="KW-1185">Reference proteome</keyword>
<evidence type="ECO:0000313" key="2">
    <source>
        <dbReference type="EMBL" id="KAK9135820.1"/>
    </source>
</evidence>
<evidence type="ECO:0000256" key="1">
    <source>
        <dbReference type="SAM" id="MobiDB-lite"/>
    </source>
</evidence>
<evidence type="ECO:0000313" key="3">
    <source>
        <dbReference type="Proteomes" id="UP001420932"/>
    </source>
</evidence>
<accession>A0AAP0PCL5</accession>
<name>A0AAP0PCL5_9MAGN</name>
<gene>
    <name evidence="2" type="ORF">Syun_015150</name>
</gene>
<reference evidence="2 3" key="1">
    <citation type="submission" date="2024-01" db="EMBL/GenBank/DDBJ databases">
        <title>Genome assemblies of Stephania.</title>
        <authorList>
            <person name="Yang L."/>
        </authorList>
    </citation>
    <scope>NUCLEOTIDE SEQUENCE [LARGE SCALE GENOMIC DNA]</scope>
    <source>
        <strain evidence="2">YNDBR</strain>
        <tissue evidence="2">Leaf</tissue>
    </source>
</reference>
<proteinExistence type="predicted"/>